<dbReference type="GeneID" id="89976260"/>
<proteinExistence type="inferred from homology"/>
<reference evidence="5 6" key="1">
    <citation type="submission" date="2023-08" db="EMBL/GenBank/DDBJ databases">
        <title>Black Yeasts Isolated from many extreme environments.</title>
        <authorList>
            <person name="Coleine C."/>
            <person name="Stajich J.E."/>
            <person name="Selbmann L."/>
        </authorList>
    </citation>
    <scope>NUCLEOTIDE SEQUENCE [LARGE SCALE GENOMIC DNA]</scope>
    <source>
        <strain evidence="5 6">CCFEE 5792</strain>
    </source>
</reference>
<accession>A0AAV9NLX3</accession>
<comment type="similarity">
    <text evidence="1">Belongs to the SWI5/SAE3 family.</text>
</comment>
<sequence>MTTDEQRIEAPDARTSGMSESSLPTARNNTNKDLGSITPSVDTRGTPHRELTSTTSKTKTSPTSSQGTTTRIRPKPKPTPKSISALEAELASLETQLTTTLSRLAALQQEPQPQQQSPSPSDSQPQQRPQSPTHDQQILDAQAIFTRHIAQLRRYNDIKDAAMGMLSLIADREGKRVAEVLDERGVLVGDD</sequence>
<dbReference type="EMBL" id="JAVRRD010000003">
    <property type="protein sequence ID" value="KAK5061551.1"/>
    <property type="molecule type" value="Genomic_DNA"/>
</dbReference>
<gene>
    <name evidence="5" type="ORF">LTR84_008095</name>
</gene>
<keyword evidence="2" id="KW-0227">DNA damage</keyword>
<evidence type="ECO:0000256" key="1">
    <source>
        <dbReference type="ARBA" id="ARBA00008060"/>
    </source>
</evidence>
<evidence type="ECO:0000256" key="4">
    <source>
        <dbReference type="SAM" id="MobiDB-lite"/>
    </source>
</evidence>
<dbReference type="RefSeq" id="XP_064710648.1">
    <property type="nucleotide sequence ID" value="XM_064851645.1"/>
</dbReference>
<dbReference type="Proteomes" id="UP001358417">
    <property type="component" value="Unassembled WGS sequence"/>
</dbReference>
<protein>
    <recommendedName>
        <fullName evidence="7">Swi5-domain-containing protein</fullName>
    </recommendedName>
</protein>
<evidence type="ECO:0008006" key="7">
    <source>
        <dbReference type="Google" id="ProtNLM"/>
    </source>
</evidence>
<dbReference type="Gene3D" id="1.20.5.170">
    <property type="match status" value="1"/>
</dbReference>
<feature type="compositionally biased region" description="Polar residues" evidence="4">
    <location>
        <begin position="16"/>
        <end position="43"/>
    </location>
</feature>
<dbReference type="AlphaFoldDB" id="A0AAV9NLX3"/>
<keyword evidence="6" id="KW-1185">Reference proteome</keyword>
<evidence type="ECO:0000313" key="6">
    <source>
        <dbReference type="Proteomes" id="UP001358417"/>
    </source>
</evidence>
<dbReference type="Pfam" id="PF07061">
    <property type="entry name" value="Swi5"/>
    <property type="match status" value="1"/>
</dbReference>
<feature type="compositionally biased region" description="Low complexity" evidence="4">
    <location>
        <begin position="108"/>
        <end position="132"/>
    </location>
</feature>
<feature type="compositionally biased region" description="Basic and acidic residues" evidence="4">
    <location>
        <begin position="1"/>
        <end position="12"/>
    </location>
</feature>
<organism evidence="5 6">
    <name type="scientific">Exophiala bonariae</name>
    <dbReference type="NCBI Taxonomy" id="1690606"/>
    <lineage>
        <taxon>Eukaryota</taxon>
        <taxon>Fungi</taxon>
        <taxon>Dikarya</taxon>
        <taxon>Ascomycota</taxon>
        <taxon>Pezizomycotina</taxon>
        <taxon>Eurotiomycetes</taxon>
        <taxon>Chaetothyriomycetidae</taxon>
        <taxon>Chaetothyriales</taxon>
        <taxon>Herpotrichiellaceae</taxon>
        <taxon>Exophiala</taxon>
    </lineage>
</organism>
<evidence type="ECO:0000256" key="2">
    <source>
        <dbReference type="ARBA" id="ARBA00022763"/>
    </source>
</evidence>
<keyword evidence="3" id="KW-0234">DNA repair</keyword>
<feature type="region of interest" description="Disordered" evidence="4">
    <location>
        <begin position="108"/>
        <end position="135"/>
    </location>
</feature>
<name>A0AAV9NLX3_9EURO</name>
<evidence type="ECO:0000256" key="3">
    <source>
        <dbReference type="ARBA" id="ARBA00023204"/>
    </source>
</evidence>
<evidence type="ECO:0000313" key="5">
    <source>
        <dbReference type="EMBL" id="KAK5061551.1"/>
    </source>
</evidence>
<dbReference type="GO" id="GO:0006281">
    <property type="term" value="P:DNA repair"/>
    <property type="evidence" value="ECO:0007669"/>
    <property type="project" value="UniProtKB-KW"/>
</dbReference>
<dbReference type="InterPro" id="IPR010760">
    <property type="entry name" value="DNA-repair_Swi5"/>
</dbReference>
<feature type="region of interest" description="Disordered" evidence="4">
    <location>
        <begin position="1"/>
        <end position="81"/>
    </location>
</feature>
<feature type="compositionally biased region" description="Low complexity" evidence="4">
    <location>
        <begin position="52"/>
        <end position="71"/>
    </location>
</feature>
<comment type="caution">
    <text evidence="5">The sequence shown here is derived from an EMBL/GenBank/DDBJ whole genome shotgun (WGS) entry which is preliminary data.</text>
</comment>